<dbReference type="RefSeq" id="WP_260794751.1">
    <property type="nucleotide sequence ID" value="NZ_CP093313.1"/>
</dbReference>
<dbReference type="AlphaFoldDB" id="A0A9J7BRM3"/>
<feature type="transmembrane region" description="Helical" evidence="2">
    <location>
        <begin position="41"/>
        <end position="64"/>
    </location>
</feature>
<keyword evidence="2" id="KW-0472">Membrane</keyword>
<dbReference type="Proteomes" id="UP001059380">
    <property type="component" value="Chromosome"/>
</dbReference>
<evidence type="ECO:0000256" key="1">
    <source>
        <dbReference type="SAM" id="MobiDB-lite"/>
    </source>
</evidence>
<evidence type="ECO:0000313" key="3">
    <source>
        <dbReference type="EMBL" id="UWZ85233.1"/>
    </source>
</evidence>
<accession>A0A9J7BRM3</accession>
<protein>
    <submittedName>
        <fullName evidence="3">Uncharacterized protein</fullName>
    </submittedName>
</protein>
<keyword evidence="2" id="KW-1133">Transmembrane helix</keyword>
<reference evidence="3" key="1">
    <citation type="submission" date="2021-04" db="EMBL/GenBank/DDBJ databases">
        <title>Phylogenetic analysis of Acidobacteriaceae.</title>
        <authorList>
            <person name="Qiu L."/>
            <person name="Zhang Q."/>
        </authorList>
    </citation>
    <scope>NUCLEOTIDE SEQUENCE</scope>
    <source>
        <strain evidence="3">DSM 25168</strain>
    </source>
</reference>
<proteinExistence type="predicted"/>
<dbReference type="KEGG" id="orp:MOP44_04645"/>
<keyword evidence="4" id="KW-1185">Reference proteome</keyword>
<name>A0A9J7BRM3_9BACT</name>
<gene>
    <name evidence="3" type="ORF">MOP44_04645</name>
</gene>
<evidence type="ECO:0000313" key="4">
    <source>
        <dbReference type="Proteomes" id="UP001059380"/>
    </source>
</evidence>
<dbReference type="EMBL" id="CP093313">
    <property type="protein sequence ID" value="UWZ85233.1"/>
    <property type="molecule type" value="Genomic_DNA"/>
</dbReference>
<keyword evidence="2" id="KW-0812">Transmembrane</keyword>
<feature type="compositionally biased region" description="Basic and acidic residues" evidence="1">
    <location>
        <begin position="1"/>
        <end position="16"/>
    </location>
</feature>
<feature type="region of interest" description="Disordered" evidence="1">
    <location>
        <begin position="1"/>
        <end position="27"/>
    </location>
</feature>
<sequence>MPEIRTDNEHKEDPSGDLRGIPPGPWPQPLDQPWQTLLMDIINGFVIVAWYVLVTVVWYSLFLADRLVLRKAARARVDPRLNPPDKYSRDPETFL</sequence>
<organism evidence="3 4">
    <name type="scientific">Occallatibacter riparius</name>
    <dbReference type="NCBI Taxonomy" id="1002689"/>
    <lineage>
        <taxon>Bacteria</taxon>
        <taxon>Pseudomonadati</taxon>
        <taxon>Acidobacteriota</taxon>
        <taxon>Terriglobia</taxon>
        <taxon>Terriglobales</taxon>
        <taxon>Acidobacteriaceae</taxon>
        <taxon>Occallatibacter</taxon>
    </lineage>
</organism>
<evidence type="ECO:0000256" key="2">
    <source>
        <dbReference type="SAM" id="Phobius"/>
    </source>
</evidence>